<comment type="caution">
    <text evidence="1">The sequence shown here is derived from an EMBL/GenBank/DDBJ whole genome shotgun (WGS) entry which is preliminary data.</text>
</comment>
<accession>A0ACB8CCG1</accession>
<reference evidence="1" key="1">
    <citation type="submission" date="2020-05" db="EMBL/GenBank/DDBJ databases">
        <title>Large-scale comparative analyses of tick genomes elucidate their genetic diversity and vector capacities.</title>
        <authorList>
            <person name="Jia N."/>
            <person name="Wang J."/>
            <person name="Shi W."/>
            <person name="Du L."/>
            <person name="Sun Y."/>
            <person name="Zhan W."/>
            <person name="Jiang J."/>
            <person name="Wang Q."/>
            <person name="Zhang B."/>
            <person name="Ji P."/>
            <person name="Sakyi L.B."/>
            <person name="Cui X."/>
            <person name="Yuan T."/>
            <person name="Jiang B."/>
            <person name="Yang W."/>
            <person name="Lam T.T.-Y."/>
            <person name="Chang Q."/>
            <person name="Ding S."/>
            <person name="Wang X."/>
            <person name="Zhu J."/>
            <person name="Ruan X."/>
            <person name="Zhao L."/>
            <person name="Wei J."/>
            <person name="Que T."/>
            <person name="Du C."/>
            <person name="Cheng J."/>
            <person name="Dai P."/>
            <person name="Han X."/>
            <person name="Huang E."/>
            <person name="Gao Y."/>
            <person name="Liu J."/>
            <person name="Shao H."/>
            <person name="Ye R."/>
            <person name="Li L."/>
            <person name="Wei W."/>
            <person name="Wang X."/>
            <person name="Wang C."/>
            <person name="Yang T."/>
            <person name="Huo Q."/>
            <person name="Li W."/>
            <person name="Guo W."/>
            <person name="Chen H."/>
            <person name="Zhou L."/>
            <person name="Ni X."/>
            <person name="Tian J."/>
            <person name="Zhou Y."/>
            <person name="Sheng Y."/>
            <person name="Liu T."/>
            <person name="Pan Y."/>
            <person name="Xia L."/>
            <person name="Li J."/>
            <person name="Zhao F."/>
            <person name="Cao W."/>
        </authorList>
    </citation>
    <scope>NUCLEOTIDE SEQUENCE</scope>
    <source>
        <strain evidence="1">Dsil-2018</strain>
    </source>
</reference>
<sequence>MTDAGFFRGTSAEQDNRFTDKQKKLLKQLRFHDVLTKRVDMTKVNLDTIKPWITRKITDLLGMEDEVVVEFVFNQLEADKHPDPRMMQINLTGFLNGKNARDFMGELWSLLLSAQETVGGIPAEILEEKKAEIRRRQEEQERMHDSAKRAEEREREKMVERAREAAAASLRDRSPEKPKERPNHTEVKPKEKPVEEKPPRVFVEKEPESAPRRESSEPKPREKAASPPGEARKDSAEKHRPESPRRQRASPAKDRRRSQVQFQFLISF</sequence>
<dbReference type="EMBL" id="CM023477">
    <property type="protein sequence ID" value="KAH7938559.1"/>
    <property type="molecule type" value="Genomic_DNA"/>
</dbReference>
<protein>
    <submittedName>
        <fullName evidence="1">Uncharacterized protein</fullName>
    </submittedName>
</protein>
<keyword evidence="2" id="KW-1185">Reference proteome</keyword>
<dbReference type="Proteomes" id="UP000821865">
    <property type="component" value="Chromosome 8"/>
</dbReference>
<proteinExistence type="predicted"/>
<organism evidence="1 2">
    <name type="scientific">Dermacentor silvarum</name>
    <name type="common">Tick</name>
    <dbReference type="NCBI Taxonomy" id="543639"/>
    <lineage>
        <taxon>Eukaryota</taxon>
        <taxon>Metazoa</taxon>
        <taxon>Ecdysozoa</taxon>
        <taxon>Arthropoda</taxon>
        <taxon>Chelicerata</taxon>
        <taxon>Arachnida</taxon>
        <taxon>Acari</taxon>
        <taxon>Parasitiformes</taxon>
        <taxon>Ixodida</taxon>
        <taxon>Ixodoidea</taxon>
        <taxon>Ixodidae</taxon>
        <taxon>Rhipicephalinae</taxon>
        <taxon>Dermacentor</taxon>
    </lineage>
</organism>
<evidence type="ECO:0000313" key="1">
    <source>
        <dbReference type="EMBL" id="KAH7938559.1"/>
    </source>
</evidence>
<name>A0ACB8CCG1_DERSI</name>
<gene>
    <name evidence="1" type="ORF">HPB49_025102</name>
</gene>
<evidence type="ECO:0000313" key="2">
    <source>
        <dbReference type="Proteomes" id="UP000821865"/>
    </source>
</evidence>